<evidence type="ECO:0000313" key="5">
    <source>
        <dbReference type="EMBL" id="KRL38515.1"/>
    </source>
</evidence>
<dbReference type="EMBL" id="AZEG01000004">
    <property type="protein sequence ID" value="KRL38515.1"/>
    <property type="molecule type" value="Genomic_DNA"/>
</dbReference>
<feature type="domain" description="Peptidase M24" evidence="3">
    <location>
        <begin position="135"/>
        <end position="337"/>
    </location>
</feature>
<protein>
    <submittedName>
        <fullName evidence="5">Xaa-Pro dipeptidase</fullName>
    </submittedName>
</protein>
<dbReference type="AlphaFoldDB" id="A0A0R1QB60"/>
<dbReference type="STRING" id="1423812.FD20_GL001717"/>
<dbReference type="Proteomes" id="UP000051155">
    <property type="component" value="Unassembled WGS sequence"/>
</dbReference>
<keyword evidence="2" id="KW-0378">Hydrolase</keyword>
<dbReference type="Pfam" id="PF00557">
    <property type="entry name" value="Peptidase_M24"/>
    <property type="match status" value="1"/>
</dbReference>
<feature type="domain" description="Creatinase N-terminal" evidence="4">
    <location>
        <begin position="5"/>
        <end position="127"/>
    </location>
</feature>
<dbReference type="PATRIC" id="fig|1423812.3.peg.1828"/>
<evidence type="ECO:0000313" key="6">
    <source>
        <dbReference type="Proteomes" id="UP000051155"/>
    </source>
</evidence>
<proteinExistence type="predicted"/>
<evidence type="ECO:0000256" key="1">
    <source>
        <dbReference type="ARBA" id="ARBA00022723"/>
    </source>
</evidence>
<dbReference type="RefSeq" id="WP_057736172.1">
    <property type="nucleotide sequence ID" value="NZ_AZEG01000004.1"/>
</dbReference>
<sequence length="355" mass="39666">MNTKRITKLLVRLEQMSLDSFMVTDPVNIFYLSGFTGDAGVLLLTNEEQYLITDSRFEQQVQKELTGWKIMISRDYIGTACDLAEKLGLVAMGFEDTLSYRQYDYLDETAVCDIIPLENVIENLRSVKEPVEIQSIKKAAALAGRCYRAFLEVVKPGCTELELANWIDNYMKQNGASESSFPTIVASGERTAWPHAVASFRRITLADLLTLDFGYYYQGYTSDVTRTFALGPQSAEVKKMYDVVLRAQQKTISAVCEGISGQELDLIGRTYIEENGFGAFFNHGMGHGIGLSIHELPNIGKNFTNKLQAGQVITIEPGIYVPGTGGIRIEDDILVTDNGYEILTDFERNYLEIEG</sequence>
<evidence type="ECO:0000259" key="4">
    <source>
        <dbReference type="Pfam" id="PF01321"/>
    </source>
</evidence>
<dbReference type="SUPFAM" id="SSF53092">
    <property type="entry name" value="Creatinase/prolidase N-terminal domain"/>
    <property type="match status" value="1"/>
</dbReference>
<dbReference type="InterPro" id="IPR050659">
    <property type="entry name" value="Peptidase_M24B"/>
</dbReference>
<dbReference type="GO" id="GO:0046872">
    <property type="term" value="F:metal ion binding"/>
    <property type="evidence" value="ECO:0007669"/>
    <property type="project" value="UniProtKB-KW"/>
</dbReference>
<dbReference type="InterPro" id="IPR029149">
    <property type="entry name" value="Creatin/AminoP/Spt16_N"/>
</dbReference>
<dbReference type="PROSITE" id="PS00491">
    <property type="entry name" value="PROLINE_PEPTIDASE"/>
    <property type="match status" value="1"/>
</dbReference>
<dbReference type="Pfam" id="PF01321">
    <property type="entry name" value="Creatinase_N"/>
    <property type="match status" value="1"/>
</dbReference>
<dbReference type="InterPro" id="IPR000587">
    <property type="entry name" value="Creatinase_N"/>
</dbReference>
<comment type="caution">
    <text evidence="5">The sequence shown here is derived from an EMBL/GenBank/DDBJ whole genome shotgun (WGS) entry which is preliminary data.</text>
</comment>
<dbReference type="Gene3D" id="3.90.230.10">
    <property type="entry name" value="Creatinase/methionine aminopeptidase superfamily"/>
    <property type="match status" value="1"/>
</dbReference>
<dbReference type="InterPro" id="IPR001714">
    <property type="entry name" value="Pept_M24_MAP"/>
</dbReference>
<name>A0A0R1QB60_9LACO</name>
<dbReference type="InterPro" id="IPR001131">
    <property type="entry name" value="Peptidase_M24B_aminopep-P_CS"/>
</dbReference>
<organism evidence="5 6">
    <name type="scientific">Liquorilactobacillus uvarum DSM 19971</name>
    <dbReference type="NCBI Taxonomy" id="1423812"/>
    <lineage>
        <taxon>Bacteria</taxon>
        <taxon>Bacillati</taxon>
        <taxon>Bacillota</taxon>
        <taxon>Bacilli</taxon>
        <taxon>Lactobacillales</taxon>
        <taxon>Lactobacillaceae</taxon>
        <taxon>Liquorilactobacillus</taxon>
    </lineage>
</organism>
<dbReference type="InterPro" id="IPR000994">
    <property type="entry name" value="Pept_M24"/>
</dbReference>
<dbReference type="PANTHER" id="PTHR46112:SF3">
    <property type="entry name" value="AMINOPEPTIDASE YPDF"/>
    <property type="match status" value="1"/>
</dbReference>
<dbReference type="PRINTS" id="PR00599">
    <property type="entry name" value="MAPEPTIDASE"/>
</dbReference>
<dbReference type="PANTHER" id="PTHR46112">
    <property type="entry name" value="AMINOPEPTIDASE"/>
    <property type="match status" value="1"/>
</dbReference>
<gene>
    <name evidence="5" type="ORF">FD20_GL001717</name>
</gene>
<accession>A0A0R1QB60</accession>
<reference evidence="5 6" key="1">
    <citation type="journal article" date="2015" name="Genome Announc.">
        <title>Expanding the biotechnology potential of lactobacilli through comparative genomics of 213 strains and associated genera.</title>
        <authorList>
            <person name="Sun Z."/>
            <person name="Harris H.M."/>
            <person name="McCann A."/>
            <person name="Guo C."/>
            <person name="Argimon S."/>
            <person name="Zhang W."/>
            <person name="Yang X."/>
            <person name="Jeffery I.B."/>
            <person name="Cooney J.C."/>
            <person name="Kagawa T.F."/>
            <person name="Liu W."/>
            <person name="Song Y."/>
            <person name="Salvetti E."/>
            <person name="Wrobel A."/>
            <person name="Rasinkangas P."/>
            <person name="Parkhill J."/>
            <person name="Rea M.C."/>
            <person name="O'Sullivan O."/>
            <person name="Ritari J."/>
            <person name="Douillard F.P."/>
            <person name="Paul Ross R."/>
            <person name="Yang R."/>
            <person name="Briner A.E."/>
            <person name="Felis G.E."/>
            <person name="de Vos W.M."/>
            <person name="Barrangou R."/>
            <person name="Klaenhammer T.R."/>
            <person name="Caufield P.W."/>
            <person name="Cui Y."/>
            <person name="Zhang H."/>
            <person name="O'Toole P.W."/>
        </authorList>
    </citation>
    <scope>NUCLEOTIDE SEQUENCE [LARGE SCALE GENOMIC DNA]</scope>
    <source>
        <strain evidence="5 6">DSM 19971</strain>
    </source>
</reference>
<evidence type="ECO:0000259" key="3">
    <source>
        <dbReference type="Pfam" id="PF00557"/>
    </source>
</evidence>
<dbReference type="CDD" id="cd01092">
    <property type="entry name" value="APP-like"/>
    <property type="match status" value="1"/>
</dbReference>
<dbReference type="Gene3D" id="3.40.350.10">
    <property type="entry name" value="Creatinase/prolidase N-terminal domain"/>
    <property type="match status" value="1"/>
</dbReference>
<dbReference type="InterPro" id="IPR036005">
    <property type="entry name" value="Creatinase/aminopeptidase-like"/>
</dbReference>
<evidence type="ECO:0000256" key="2">
    <source>
        <dbReference type="ARBA" id="ARBA00022801"/>
    </source>
</evidence>
<dbReference type="GO" id="GO:0008235">
    <property type="term" value="F:metalloexopeptidase activity"/>
    <property type="evidence" value="ECO:0007669"/>
    <property type="project" value="UniProtKB-ARBA"/>
</dbReference>
<dbReference type="GO" id="GO:0004177">
    <property type="term" value="F:aminopeptidase activity"/>
    <property type="evidence" value="ECO:0007669"/>
    <property type="project" value="UniProtKB-ARBA"/>
</dbReference>
<keyword evidence="6" id="KW-1185">Reference proteome</keyword>
<keyword evidence="1" id="KW-0479">Metal-binding</keyword>
<dbReference type="SUPFAM" id="SSF55920">
    <property type="entry name" value="Creatinase/aminopeptidase"/>
    <property type="match status" value="1"/>
</dbReference>